<comment type="subcellular location">
    <subcellularLocation>
        <location evidence="1">Nucleus</location>
        <location evidence="1">Nucleolus</location>
    </subcellularLocation>
</comment>
<dbReference type="KEGG" id="clec:106663836"/>
<evidence type="ECO:0000256" key="5">
    <source>
        <dbReference type="ARBA" id="ARBA00022737"/>
    </source>
</evidence>
<dbReference type="OrthoDB" id="431715at2759"/>
<keyword evidence="4 8" id="KW-0853">WD repeat</keyword>
<dbReference type="Gene3D" id="2.130.10.10">
    <property type="entry name" value="YVTN repeat-like/Quinoprotein amine dehydrogenase"/>
    <property type="match status" value="2"/>
</dbReference>
<feature type="domain" description="U3 small nucleolar RNA-associated protein 15 C-terminal" evidence="9">
    <location>
        <begin position="350"/>
        <end position="492"/>
    </location>
</feature>
<evidence type="ECO:0000256" key="2">
    <source>
        <dbReference type="ARBA" id="ARBA00018260"/>
    </source>
</evidence>
<keyword evidence="11" id="KW-1185">Reference proteome</keyword>
<evidence type="ECO:0000256" key="4">
    <source>
        <dbReference type="ARBA" id="ARBA00022574"/>
    </source>
</evidence>
<dbReference type="EnsemblMetazoa" id="XM_014388934.2">
    <property type="protein sequence ID" value="XP_014244420.1"/>
    <property type="gene ID" value="LOC106663836"/>
</dbReference>
<dbReference type="InterPro" id="IPR001680">
    <property type="entry name" value="WD40_rpt"/>
</dbReference>
<dbReference type="OMA" id="ATYQVVH"/>
<evidence type="ECO:0000256" key="7">
    <source>
        <dbReference type="ARBA" id="ARBA00045437"/>
    </source>
</evidence>
<dbReference type="SUPFAM" id="SSF50978">
    <property type="entry name" value="WD40 repeat-like"/>
    <property type="match status" value="1"/>
</dbReference>
<comment type="function">
    <text evidence="7">Ribosome biogenesis factor. Involved in nucleolar processing of pre-18S ribosomal RNA. Required for optimal pre-ribosomal RNA transcription by RNA polymerase I. Part of the small subunit (SSU) processome, first precursor of the small eukaryotic ribosomal subunit. During the assembly of the SSU processome in the nucleolus, many ribosome biogenesis factors, an RNA chaperone and ribosomal proteins associate with the nascent pre-rRNA and work in concert to generate RNA folding, modifications, rearrangements and cleavage as well as targeted degradation of pre-ribosomal RNA by the RNA exosome.</text>
</comment>
<gene>
    <name evidence="10" type="primary">106663836</name>
</gene>
<dbReference type="SMART" id="SM00320">
    <property type="entry name" value="WD40"/>
    <property type="match status" value="7"/>
</dbReference>
<evidence type="ECO:0000256" key="6">
    <source>
        <dbReference type="ARBA" id="ARBA00023242"/>
    </source>
</evidence>
<keyword evidence="5" id="KW-0677">Repeat</keyword>
<dbReference type="Pfam" id="PF00400">
    <property type="entry name" value="WD40"/>
    <property type="match status" value="3"/>
</dbReference>
<dbReference type="PROSITE" id="PS50294">
    <property type="entry name" value="WD_REPEATS_REGION"/>
    <property type="match status" value="2"/>
</dbReference>
<keyword evidence="6" id="KW-0539">Nucleus</keyword>
<evidence type="ECO:0000313" key="10">
    <source>
        <dbReference type="EnsemblMetazoa" id="XP_014244420.1"/>
    </source>
</evidence>
<proteinExistence type="predicted"/>
<dbReference type="PROSITE" id="PS50082">
    <property type="entry name" value="WD_REPEATS_2"/>
    <property type="match status" value="2"/>
</dbReference>
<dbReference type="GO" id="GO:0006364">
    <property type="term" value="P:rRNA processing"/>
    <property type="evidence" value="ECO:0007669"/>
    <property type="project" value="UniProtKB-KW"/>
</dbReference>
<dbReference type="GO" id="GO:0045943">
    <property type="term" value="P:positive regulation of transcription by RNA polymerase I"/>
    <property type="evidence" value="ECO:0007669"/>
    <property type="project" value="TreeGrafter"/>
</dbReference>
<organism evidence="10 11">
    <name type="scientific">Cimex lectularius</name>
    <name type="common">Bed bug</name>
    <name type="synonym">Acanthia lectularia</name>
    <dbReference type="NCBI Taxonomy" id="79782"/>
    <lineage>
        <taxon>Eukaryota</taxon>
        <taxon>Metazoa</taxon>
        <taxon>Ecdysozoa</taxon>
        <taxon>Arthropoda</taxon>
        <taxon>Hexapoda</taxon>
        <taxon>Insecta</taxon>
        <taxon>Pterygota</taxon>
        <taxon>Neoptera</taxon>
        <taxon>Paraneoptera</taxon>
        <taxon>Hemiptera</taxon>
        <taxon>Heteroptera</taxon>
        <taxon>Panheteroptera</taxon>
        <taxon>Cimicomorpha</taxon>
        <taxon>Cimicidae</taxon>
        <taxon>Cimex</taxon>
    </lineage>
</organism>
<evidence type="ECO:0000256" key="3">
    <source>
        <dbReference type="ARBA" id="ARBA00022552"/>
    </source>
</evidence>
<dbReference type="AlphaFoldDB" id="A0A8I6RE21"/>
<dbReference type="InterPro" id="IPR015943">
    <property type="entry name" value="WD40/YVTN_repeat-like_dom_sf"/>
</dbReference>
<reference evidence="10" key="1">
    <citation type="submission" date="2022-01" db="UniProtKB">
        <authorList>
            <consortium name="EnsemblMetazoa"/>
        </authorList>
    </citation>
    <scope>IDENTIFICATION</scope>
</reference>
<evidence type="ECO:0000259" key="9">
    <source>
        <dbReference type="Pfam" id="PF09384"/>
    </source>
</evidence>
<dbReference type="InterPro" id="IPR036322">
    <property type="entry name" value="WD40_repeat_dom_sf"/>
</dbReference>
<accession>A0A8I6RE21</accession>
<feature type="repeat" description="WD" evidence="8">
    <location>
        <begin position="118"/>
        <end position="159"/>
    </location>
</feature>
<dbReference type="PANTHER" id="PTHR19924">
    <property type="entry name" value="UTP15 U3 SMALL NUCLEOLAR RNA-ASSOCIATED PROTEIN 15 FAMILY MEMBER"/>
    <property type="match status" value="1"/>
</dbReference>
<protein>
    <recommendedName>
        <fullName evidence="2">U3 small nucleolar RNA-associated protein 15 homolog</fullName>
    </recommendedName>
</protein>
<dbReference type="GO" id="GO:0005730">
    <property type="term" value="C:nucleolus"/>
    <property type="evidence" value="ECO:0007669"/>
    <property type="project" value="UniProtKB-SubCell"/>
</dbReference>
<keyword evidence="3" id="KW-0698">rRNA processing</keyword>
<evidence type="ECO:0000256" key="1">
    <source>
        <dbReference type="ARBA" id="ARBA00004604"/>
    </source>
</evidence>
<sequence length="525" mass="59025">MTHFKKTNVKIFAKPSQKVTPDTVYWKQLGVPVHLKEFGPINSIDFSPVEPYYFAVTCSARVQIYNPITKLVHKNLSRFRENAYGGKFRSDGQLLCAGSEEQLVKLFDVHSKSLLRIFRGHTAAVRRCNFTSDRTHIVSFSDDKTVRVWDIPCEEQIFQCDAHDDYVRAGAVSPVSPTVLLSGSYDKKLRMFDTRTKSEPVFTVDHGYPVESVIFLPSGGIFISAGGTELRVWDALAGGRLLARVSQHHKTITSLCLASNNTRLLSGSLDRHVKIYDVSTYKVVHNLDYSNAILSLGVSANDEVLAVGTVDGIVSVQRKEINNTEPLERRKKEGRKSYRYAADKSTTAVNVDSVVPLDKKYGQSKHDAFLRKFQYSKALDSVLVPFVVHKNPHITVSVFQELIRRKGLHSAIAGKEGKSLLVVLRFLLKYLGDYRFFRVLIDVFNVILDVFEEKLENLSPEVIELFKRLHSRIKEEEALTREMLGLSGVIKMFLSASTSNEVQQTPLPAIAPSQSAQQNFVVNIA</sequence>
<evidence type="ECO:0000313" key="11">
    <source>
        <dbReference type="Proteomes" id="UP000494040"/>
    </source>
</evidence>
<dbReference type="CDD" id="cd00200">
    <property type="entry name" value="WD40"/>
    <property type="match status" value="1"/>
</dbReference>
<dbReference type="Proteomes" id="UP000494040">
    <property type="component" value="Unassembled WGS sequence"/>
</dbReference>
<name>A0A8I6RE21_CIMLE</name>
<feature type="repeat" description="WD" evidence="8">
    <location>
        <begin position="245"/>
        <end position="286"/>
    </location>
</feature>
<dbReference type="InterPro" id="IPR018983">
    <property type="entry name" value="U3_snoRNA-assocProt_15_C"/>
</dbReference>
<evidence type="ECO:0000256" key="8">
    <source>
        <dbReference type="PROSITE-ProRule" id="PRU00221"/>
    </source>
</evidence>
<dbReference type="Pfam" id="PF09384">
    <property type="entry name" value="UTP15_C"/>
    <property type="match status" value="1"/>
</dbReference>
<dbReference type="PANTHER" id="PTHR19924:SF26">
    <property type="entry name" value="U3 SMALL NUCLEOLAR RNA-ASSOCIATED PROTEIN 15 HOMOLOG"/>
    <property type="match status" value="1"/>
</dbReference>